<evidence type="ECO:0000313" key="8">
    <source>
        <dbReference type="EMBL" id="EFY06574.1"/>
    </source>
</evidence>
<dbReference type="AlphaFoldDB" id="E8LLN0"/>
<keyword evidence="5" id="KW-0472">Membrane</keyword>
<dbReference type="PRINTS" id="PR00125">
    <property type="entry name" value="ATPASEDELTA"/>
</dbReference>
<dbReference type="eggNOG" id="COG0712">
    <property type="taxonomic scope" value="Bacteria"/>
</dbReference>
<evidence type="ECO:0000256" key="3">
    <source>
        <dbReference type="ARBA" id="ARBA00022781"/>
    </source>
</evidence>
<dbReference type="GO" id="GO:0045259">
    <property type="term" value="C:proton-transporting ATP synthase complex"/>
    <property type="evidence" value="ECO:0007669"/>
    <property type="project" value="UniProtKB-KW"/>
</dbReference>
<keyword evidence="4" id="KW-0406">Ion transport</keyword>
<evidence type="ECO:0000256" key="1">
    <source>
        <dbReference type="ARBA" id="ARBA00004370"/>
    </source>
</evidence>
<accession>E8LLN0</accession>
<dbReference type="RefSeq" id="WP_009143836.1">
    <property type="nucleotide sequence ID" value="NZ_GL831043.1"/>
</dbReference>
<comment type="subcellular location">
    <subcellularLocation>
        <location evidence="1">Membrane</location>
    </subcellularLocation>
</comment>
<dbReference type="GO" id="GO:0046933">
    <property type="term" value="F:proton-transporting ATP synthase activity, rotational mechanism"/>
    <property type="evidence" value="ECO:0007669"/>
    <property type="project" value="InterPro"/>
</dbReference>
<sequence>MAENLTVARPYAQAAFEVALKQQALDKWQQMLYAMSVACSDADFLSSLKNASSSSVASERLLEVLKDLLDEYGQNFVKALGEKFRFDVIPEIYSEFVKLREMHEKVMEISVVSARELDEASLNAIKQKVTDKYGCSVILKTNY</sequence>
<dbReference type="NCBIfam" id="TIGR01145">
    <property type="entry name" value="ATP_synt_delta"/>
    <property type="match status" value="1"/>
</dbReference>
<keyword evidence="3" id="KW-0375">Hydrogen ion transport</keyword>
<organism evidence="8 9">
    <name type="scientific">Succinatimonas hippei (strain DSM 22608 / JCM 16073 / KCTC 15190 / YIT 12066)</name>
    <dbReference type="NCBI Taxonomy" id="762983"/>
    <lineage>
        <taxon>Bacteria</taxon>
        <taxon>Pseudomonadati</taxon>
        <taxon>Pseudomonadota</taxon>
        <taxon>Gammaproteobacteria</taxon>
        <taxon>Aeromonadales</taxon>
        <taxon>Succinivibrionaceae</taxon>
        <taxon>Succinatimonas</taxon>
    </lineage>
</organism>
<evidence type="ECO:0000256" key="5">
    <source>
        <dbReference type="ARBA" id="ARBA00023136"/>
    </source>
</evidence>
<dbReference type="Proteomes" id="UP000018458">
    <property type="component" value="Unassembled WGS sequence"/>
</dbReference>
<keyword evidence="2" id="KW-0813">Transport</keyword>
<evidence type="ECO:0000256" key="2">
    <source>
        <dbReference type="ARBA" id="ARBA00022448"/>
    </source>
</evidence>
<dbReference type="InterPro" id="IPR000711">
    <property type="entry name" value="ATPase_OSCP/dsu"/>
</dbReference>
<dbReference type="Pfam" id="PF00213">
    <property type="entry name" value="OSCP"/>
    <property type="match status" value="1"/>
</dbReference>
<proteinExistence type="predicted"/>
<evidence type="ECO:0000313" key="9">
    <source>
        <dbReference type="Proteomes" id="UP000018458"/>
    </source>
</evidence>
<keyword evidence="7" id="KW-0066">ATP synthesis</keyword>
<dbReference type="PANTHER" id="PTHR11910">
    <property type="entry name" value="ATP SYNTHASE DELTA CHAIN"/>
    <property type="match status" value="1"/>
</dbReference>
<evidence type="ECO:0000256" key="6">
    <source>
        <dbReference type="ARBA" id="ARBA00023196"/>
    </source>
</evidence>
<keyword evidence="8" id="KW-0378">Hydrolase</keyword>
<dbReference type="EMBL" id="AEVO01000111">
    <property type="protein sequence ID" value="EFY06574.1"/>
    <property type="molecule type" value="Genomic_DNA"/>
</dbReference>
<dbReference type="STRING" id="762983.HMPREF9444_01665"/>
<reference evidence="8 9" key="1">
    <citation type="submission" date="2011-01" db="EMBL/GenBank/DDBJ databases">
        <authorList>
            <person name="Weinstock G."/>
            <person name="Sodergren E."/>
            <person name="Clifton S."/>
            <person name="Fulton L."/>
            <person name="Fulton B."/>
            <person name="Courtney L."/>
            <person name="Fronick C."/>
            <person name="Harrison M."/>
            <person name="Strong C."/>
            <person name="Farmer C."/>
            <person name="Delahaunty K."/>
            <person name="Markovic C."/>
            <person name="Hall O."/>
            <person name="Minx P."/>
            <person name="Tomlinson C."/>
            <person name="Mitreva M."/>
            <person name="Hou S."/>
            <person name="Chen J."/>
            <person name="Wollam A."/>
            <person name="Pepin K.H."/>
            <person name="Johnson M."/>
            <person name="Bhonagiri V."/>
            <person name="Zhang X."/>
            <person name="Suruliraj S."/>
            <person name="Warren W."/>
            <person name="Chinwalla A."/>
            <person name="Mardis E.R."/>
            <person name="Wilson R.K."/>
        </authorList>
    </citation>
    <scope>NUCLEOTIDE SEQUENCE [LARGE SCALE GENOMIC DNA]</scope>
    <source>
        <strain evidence="9">DSM 22608 / JCM 16073 / KCTC 15190 / YIT 12066</strain>
    </source>
</reference>
<keyword evidence="9" id="KW-1185">Reference proteome</keyword>
<comment type="caution">
    <text evidence="8">The sequence shown here is derived from an EMBL/GenBank/DDBJ whole genome shotgun (WGS) entry which is preliminary data.</text>
</comment>
<protein>
    <submittedName>
        <fullName evidence="8">ATP synthase F1, delta subunit</fullName>
        <ecNumber evidence="8">3.6.3.14</ecNumber>
    </submittedName>
</protein>
<evidence type="ECO:0000256" key="7">
    <source>
        <dbReference type="ARBA" id="ARBA00023310"/>
    </source>
</evidence>
<name>E8LLN0_SUCHY</name>
<dbReference type="GO" id="GO:0016787">
    <property type="term" value="F:hydrolase activity"/>
    <property type="evidence" value="ECO:0007669"/>
    <property type="project" value="UniProtKB-KW"/>
</dbReference>
<dbReference type="SUPFAM" id="SSF47928">
    <property type="entry name" value="N-terminal domain of the delta subunit of the F1F0-ATP synthase"/>
    <property type="match status" value="1"/>
</dbReference>
<gene>
    <name evidence="8" type="primary">atpH</name>
    <name evidence="8" type="ORF">HMPREF9444_01665</name>
</gene>
<evidence type="ECO:0000256" key="4">
    <source>
        <dbReference type="ARBA" id="ARBA00023065"/>
    </source>
</evidence>
<dbReference type="Gene3D" id="1.10.520.20">
    <property type="entry name" value="N-terminal domain of the delta subunit of the F1F0-ATP synthase"/>
    <property type="match status" value="1"/>
</dbReference>
<dbReference type="InterPro" id="IPR026015">
    <property type="entry name" value="ATP_synth_OSCP/delta_N_sf"/>
</dbReference>
<dbReference type="EC" id="3.6.3.14" evidence="8"/>
<dbReference type="HOGENOM" id="CLU_085114_3_0_6"/>
<keyword evidence="6" id="KW-0139">CF(1)</keyword>